<dbReference type="CDD" id="cd06173">
    <property type="entry name" value="MFS_MefA_like"/>
    <property type="match status" value="1"/>
</dbReference>
<keyword evidence="2" id="KW-1003">Cell membrane</keyword>
<dbReference type="HOGENOM" id="CLU_052021_0_0_11"/>
<keyword evidence="3 6" id="KW-0812">Transmembrane</keyword>
<feature type="transmembrane region" description="Helical" evidence="6">
    <location>
        <begin position="393"/>
        <end position="412"/>
    </location>
</feature>
<feature type="transmembrane region" description="Helical" evidence="6">
    <location>
        <begin position="112"/>
        <end position="132"/>
    </location>
</feature>
<dbReference type="PANTHER" id="PTHR23513">
    <property type="entry name" value="INTEGRAL MEMBRANE EFFLUX PROTEIN-RELATED"/>
    <property type="match status" value="1"/>
</dbReference>
<accession>C7R3B3</accession>
<evidence type="ECO:0000256" key="1">
    <source>
        <dbReference type="ARBA" id="ARBA00004651"/>
    </source>
</evidence>
<keyword evidence="4 6" id="KW-1133">Transmembrane helix</keyword>
<feature type="transmembrane region" description="Helical" evidence="6">
    <location>
        <begin position="307"/>
        <end position="334"/>
    </location>
</feature>
<evidence type="ECO:0000256" key="3">
    <source>
        <dbReference type="ARBA" id="ARBA00022692"/>
    </source>
</evidence>
<dbReference type="RefSeq" id="WP_015772772.1">
    <property type="nucleotide sequence ID" value="NC_013174.1"/>
</dbReference>
<reference evidence="8 9" key="1">
    <citation type="journal article" date="2009" name="Stand. Genomic Sci.">
        <title>Complete genome sequence of Jonesia denitrificans type strain (Prevot 55134).</title>
        <authorList>
            <person name="Pukall R."/>
            <person name="Gehrich-Schroter G."/>
            <person name="Lapidus A."/>
            <person name="Nolan M."/>
            <person name="Glavina Del Rio T."/>
            <person name="Lucas S."/>
            <person name="Chen F."/>
            <person name="Tice H."/>
            <person name="Pitluck S."/>
            <person name="Cheng J.F."/>
            <person name="Copeland A."/>
            <person name="Saunders E."/>
            <person name="Brettin T."/>
            <person name="Detter J.C."/>
            <person name="Bruce D."/>
            <person name="Goodwin L."/>
            <person name="Pati A."/>
            <person name="Ivanova N."/>
            <person name="Mavromatis K."/>
            <person name="Ovchinnikova G."/>
            <person name="Chen A."/>
            <person name="Palaniappan K."/>
            <person name="Land M."/>
            <person name="Hauser L."/>
            <person name="Chang Y.J."/>
            <person name="Jeffries C.D."/>
            <person name="Chain P."/>
            <person name="Goker M."/>
            <person name="Bristow J."/>
            <person name="Eisen J.A."/>
            <person name="Markowitz V."/>
            <person name="Hugenholtz P."/>
            <person name="Kyrpides N.C."/>
            <person name="Klenk H.P."/>
            <person name="Han C."/>
        </authorList>
    </citation>
    <scope>NUCLEOTIDE SEQUENCE [LARGE SCALE GENOMIC DNA]</scope>
    <source>
        <strain evidence="9">ATCC 14870 / DSM 20603 / BCRC 15368 / CIP 55.134 / JCM 11481 / NBRC 15587 / NCTC 10816 / Prevot 55134</strain>
    </source>
</reference>
<comment type="subcellular location">
    <subcellularLocation>
        <location evidence="1">Cell membrane</location>
        <topology evidence="1">Multi-pass membrane protein</topology>
    </subcellularLocation>
</comment>
<dbReference type="AlphaFoldDB" id="C7R3B3"/>
<gene>
    <name evidence="8" type="ordered locus">Jden_2529</name>
</gene>
<dbReference type="PROSITE" id="PS50850">
    <property type="entry name" value="MFS"/>
    <property type="match status" value="1"/>
</dbReference>
<keyword evidence="5 6" id="KW-0472">Membrane</keyword>
<dbReference type="Pfam" id="PF07690">
    <property type="entry name" value="MFS_1"/>
    <property type="match status" value="1"/>
</dbReference>
<evidence type="ECO:0000313" key="8">
    <source>
        <dbReference type="EMBL" id="ACV10161.1"/>
    </source>
</evidence>
<name>C7R3B3_JONDD</name>
<feature type="transmembrane region" description="Helical" evidence="6">
    <location>
        <begin position="144"/>
        <end position="168"/>
    </location>
</feature>
<evidence type="ECO:0000256" key="5">
    <source>
        <dbReference type="ARBA" id="ARBA00023136"/>
    </source>
</evidence>
<dbReference type="Gene3D" id="1.20.1250.20">
    <property type="entry name" value="MFS general substrate transporter like domains"/>
    <property type="match status" value="1"/>
</dbReference>
<feature type="transmembrane region" description="Helical" evidence="6">
    <location>
        <begin position="20"/>
        <end position="42"/>
    </location>
</feature>
<feature type="transmembrane region" description="Helical" evidence="6">
    <location>
        <begin position="54"/>
        <end position="74"/>
    </location>
</feature>
<feature type="transmembrane region" description="Helical" evidence="6">
    <location>
        <begin position="86"/>
        <end position="106"/>
    </location>
</feature>
<feature type="transmembrane region" description="Helical" evidence="6">
    <location>
        <begin position="180"/>
        <end position="200"/>
    </location>
</feature>
<dbReference type="InterPro" id="IPR020846">
    <property type="entry name" value="MFS_dom"/>
</dbReference>
<dbReference type="PANTHER" id="PTHR23513:SF17">
    <property type="entry name" value="MEMBRANE PROTEIN"/>
    <property type="match status" value="1"/>
</dbReference>
<dbReference type="InterPro" id="IPR036259">
    <property type="entry name" value="MFS_trans_sf"/>
</dbReference>
<feature type="transmembrane region" description="Helical" evidence="6">
    <location>
        <begin position="367"/>
        <end position="386"/>
    </location>
</feature>
<feature type="transmembrane region" description="Helical" evidence="6">
    <location>
        <begin position="272"/>
        <end position="295"/>
    </location>
</feature>
<dbReference type="EMBL" id="CP001706">
    <property type="protein sequence ID" value="ACV10161.1"/>
    <property type="molecule type" value="Genomic_DNA"/>
</dbReference>
<evidence type="ECO:0000313" key="9">
    <source>
        <dbReference type="Proteomes" id="UP000000628"/>
    </source>
</evidence>
<organism evidence="8 9">
    <name type="scientific">Jonesia denitrificans (strain ATCC 14870 / DSM 20603 / BCRC 15368 / CIP 55.134 / JCM 11481 / NBRC 15587 / NCTC 10816 / Prevot 55134)</name>
    <name type="common">Listeria denitrificans</name>
    <dbReference type="NCBI Taxonomy" id="471856"/>
    <lineage>
        <taxon>Bacteria</taxon>
        <taxon>Bacillati</taxon>
        <taxon>Actinomycetota</taxon>
        <taxon>Actinomycetes</taxon>
        <taxon>Micrococcales</taxon>
        <taxon>Jonesiaceae</taxon>
        <taxon>Jonesia</taxon>
    </lineage>
</organism>
<feature type="transmembrane region" description="Helical" evidence="6">
    <location>
        <begin position="238"/>
        <end position="260"/>
    </location>
</feature>
<dbReference type="GO" id="GO:0022857">
    <property type="term" value="F:transmembrane transporter activity"/>
    <property type="evidence" value="ECO:0007669"/>
    <property type="project" value="InterPro"/>
</dbReference>
<protein>
    <submittedName>
        <fullName evidence="8">Major facilitator superfamily MFS_1</fullName>
    </submittedName>
</protein>
<dbReference type="STRING" id="471856.Jden_2529"/>
<proteinExistence type="predicted"/>
<dbReference type="OrthoDB" id="3688258at2"/>
<feature type="domain" description="Major facilitator superfamily (MFS) profile" evidence="7">
    <location>
        <begin position="234"/>
        <end position="428"/>
    </location>
</feature>
<dbReference type="SUPFAM" id="SSF103473">
    <property type="entry name" value="MFS general substrate transporter"/>
    <property type="match status" value="1"/>
</dbReference>
<dbReference type="eggNOG" id="COG0477">
    <property type="taxonomic scope" value="Bacteria"/>
</dbReference>
<evidence type="ECO:0000256" key="4">
    <source>
        <dbReference type="ARBA" id="ARBA00022989"/>
    </source>
</evidence>
<keyword evidence="9" id="KW-1185">Reference proteome</keyword>
<dbReference type="InterPro" id="IPR011701">
    <property type="entry name" value="MFS"/>
</dbReference>
<dbReference type="GO" id="GO:0005886">
    <property type="term" value="C:plasma membrane"/>
    <property type="evidence" value="ECO:0007669"/>
    <property type="project" value="UniProtKB-SubCell"/>
</dbReference>
<dbReference type="Proteomes" id="UP000000628">
    <property type="component" value="Chromosome"/>
</dbReference>
<dbReference type="KEGG" id="jde:Jden_2529"/>
<evidence type="ECO:0000256" key="6">
    <source>
        <dbReference type="SAM" id="Phobius"/>
    </source>
</evidence>
<evidence type="ECO:0000256" key="2">
    <source>
        <dbReference type="ARBA" id="ARBA00022475"/>
    </source>
</evidence>
<evidence type="ECO:0000259" key="7">
    <source>
        <dbReference type="PROSITE" id="PS50850"/>
    </source>
</evidence>
<sequence>MSLRHDLGTLLRLPDFRRFFAIRLLCQSGDGMFQAALATLFFFSPQSQGTPESIALALVVLLSPFTVIGPFVGGFLDRWPRRTTMVVSDAIRVTLTLAIITIILTIGMNPAVYALALAALSLNRFLLAALGASLPRVVERDELLLANAILPTIGAAATGLGAVTGLGVGLLFPEGQLRDAAMLGLAILLFTGSIIVTLGFPRTRLGPEPHDITTITVWTTLRELGAALRTVRHLRTPALALGVMAAMRLAYGSIFVASILMSRNLFGRGLELFGQIIAITAVGFAIAIVLTPIIVRRIGEGRWVMITMLTCAAAHILVVVHLSVLTMLIASFFLGLGTQGAKIAIDTIIQRETPDEYLGRTFTVYDMAFNLAFMGAGGLGALFLPLTGVNTVFFTMLGLVYLALALTGRYGFVSRVVDVSPPARVTAT</sequence>